<organism evidence="1 2">
    <name type="scientific">Undibacterium rivi</name>
    <dbReference type="NCBI Taxonomy" id="2828729"/>
    <lineage>
        <taxon>Bacteria</taxon>
        <taxon>Pseudomonadati</taxon>
        <taxon>Pseudomonadota</taxon>
        <taxon>Betaproteobacteria</taxon>
        <taxon>Burkholderiales</taxon>
        <taxon>Oxalobacteraceae</taxon>
        <taxon>Undibacterium</taxon>
    </lineage>
</organism>
<keyword evidence="2" id="KW-1185">Reference proteome</keyword>
<reference evidence="1 2" key="1">
    <citation type="submission" date="2021-04" db="EMBL/GenBank/DDBJ databases">
        <title>novel species isolated from subtropical streams in China.</title>
        <authorList>
            <person name="Lu H."/>
        </authorList>
    </citation>
    <scope>NUCLEOTIDE SEQUENCE [LARGE SCALE GENOMIC DNA]</scope>
    <source>
        <strain evidence="1 2">FT147W</strain>
    </source>
</reference>
<evidence type="ECO:0000313" key="1">
    <source>
        <dbReference type="EMBL" id="MBR7792343.1"/>
    </source>
</evidence>
<protein>
    <submittedName>
        <fullName evidence="1">DUF1566 domain-containing protein</fullName>
    </submittedName>
</protein>
<sequence length="120" mass="13647">MTVNFPRPNAGEQYVGSIISADGKKREHIILLPGELTGDNWDDSMTWAASIGGELPDRVESALLFATLKDQFHAEGYWTREQDAHDDGYAWMQSFISGNQNDIRKSVKYRARAVRREFII</sequence>
<accession>A0ABS5H0W3</accession>
<evidence type="ECO:0000313" key="2">
    <source>
        <dbReference type="Proteomes" id="UP000682982"/>
    </source>
</evidence>
<proteinExistence type="predicted"/>
<name>A0ABS5H0W3_9BURK</name>
<comment type="caution">
    <text evidence="1">The sequence shown here is derived from an EMBL/GenBank/DDBJ whole genome shotgun (WGS) entry which is preliminary data.</text>
</comment>
<dbReference type="Proteomes" id="UP000682982">
    <property type="component" value="Unassembled WGS sequence"/>
</dbReference>
<gene>
    <name evidence="1" type="ORF">KDM87_06995</name>
</gene>
<dbReference type="EMBL" id="JAGSPK010000002">
    <property type="protein sequence ID" value="MBR7792343.1"/>
    <property type="molecule type" value="Genomic_DNA"/>
</dbReference>